<dbReference type="EMBL" id="LGRX02035184">
    <property type="protein sequence ID" value="KAK3235987.1"/>
    <property type="molecule type" value="Genomic_DNA"/>
</dbReference>
<name>A0AAE0EQ65_9CHLO</name>
<protein>
    <submittedName>
        <fullName evidence="2">Uncharacterized protein</fullName>
    </submittedName>
</protein>
<accession>A0AAE0EQ65</accession>
<feature type="region of interest" description="Disordered" evidence="1">
    <location>
        <begin position="332"/>
        <end position="352"/>
    </location>
</feature>
<feature type="compositionally biased region" description="Acidic residues" evidence="1">
    <location>
        <begin position="337"/>
        <end position="352"/>
    </location>
</feature>
<dbReference type="AlphaFoldDB" id="A0AAE0EQ65"/>
<reference evidence="2 3" key="1">
    <citation type="journal article" date="2015" name="Genome Biol. Evol.">
        <title>Comparative Genomics of a Bacterivorous Green Alga Reveals Evolutionary Causalities and Consequences of Phago-Mixotrophic Mode of Nutrition.</title>
        <authorList>
            <person name="Burns J.A."/>
            <person name="Paasch A."/>
            <person name="Narechania A."/>
            <person name="Kim E."/>
        </authorList>
    </citation>
    <scope>NUCLEOTIDE SEQUENCE [LARGE SCALE GENOMIC DNA]</scope>
    <source>
        <strain evidence="2 3">PLY_AMNH</strain>
    </source>
</reference>
<evidence type="ECO:0000256" key="1">
    <source>
        <dbReference type="SAM" id="MobiDB-lite"/>
    </source>
</evidence>
<gene>
    <name evidence="2" type="ORF">CYMTET_53850</name>
</gene>
<proteinExistence type="predicted"/>
<dbReference type="Proteomes" id="UP001190700">
    <property type="component" value="Unassembled WGS sequence"/>
</dbReference>
<sequence length="352" mass="38979">MQSQVSRGVKKAKCKRVFRMHHIRWGGLYRMLRQNRMLESDIKIALTGMASGQCHERAAFVPTVPAASAQETSEESDGEEEEDSDDAKEDSDVDQIEANVAAGKEYPLQHRCLPAFAWKKNNELESVLTTPYEVSQALQGHCGVGLDKEYILALSLHKELTSDLVAVVTGSGEDESWEDIHAKSLDADILQFREVVAAEVEKRLLQLNNDTLLALKMHPGLDTKRDGVLFKDKSATFELMEAEYNRKLRHRGEHLFAKEAQNLVEGASAGTQHVAGESAVVGGDAVLASGGDFHAGALSAEMLEAYMFIRHNWQYGFLRPSTEEIAKAYQLAHKDESDDESGIDSEEDDECA</sequence>
<evidence type="ECO:0000313" key="2">
    <source>
        <dbReference type="EMBL" id="KAK3235987.1"/>
    </source>
</evidence>
<organism evidence="2 3">
    <name type="scientific">Cymbomonas tetramitiformis</name>
    <dbReference type="NCBI Taxonomy" id="36881"/>
    <lineage>
        <taxon>Eukaryota</taxon>
        <taxon>Viridiplantae</taxon>
        <taxon>Chlorophyta</taxon>
        <taxon>Pyramimonadophyceae</taxon>
        <taxon>Pyramimonadales</taxon>
        <taxon>Pyramimonadaceae</taxon>
        <taxon>Cymbomonas</taxon>
    </lineage>
</organism>
<comment type="caution">
    <text evidence="2">The sequence shown here is derived from an EMBL/GenBank/DDBJ whole genome shotgun (WGS) entry which is preliminary data.</text>
</comment>
<feature type="region of interest" description="Disordered" evidence="1">
    <location>
        <begin position="65"/>
        <end position="92"/>
    </location>
</feature>
<feature type="compositionally biased region" description="Acidic residues" evidence="1">
    <location>
        <begin position="72"/>
        <end position="92"/>
    </location>
</feature>
<keyword evidence="3" id="KW-1185">Reference proteome</keyword>
<evidence type="ECO:0000313" key="3">
    <source>
        <dbReference type="Proteomes" id="UP001190700"/>
    </source>
</evidence>